<organism evidence="2 3">
    <name type="scientific">Danionella cerebrum</name>
    <dbReference type="NCBI Taxonomy" id="2873325"/>
    <lineage>
        <taxon>Eukaryota</taxon>
        <taxon>Metazoa</taxon>
        <taxon>Chordata</taxon>
        <taxon>Craniata</taxon>
        <taxon>Vertebrata</taxon>
        <taxon>Euteleostomi</taxon>
        <taxon>Actinopterygii</taxon>
        <taxon>Neopterygii</taxon>
        <taxon>Teleostei</taxon>
        <taxon>Ostariophysi</taxon>
        <taxon>Cypriniformes</taxon>
        <taxon>Danionidae</taxon>
        <taxon>Danioninae</taxon>
        <taxon>Danionella</taxon>
    </lineage>
</organism>
<comment type="caution">
    <text evidence="2">The sequence shown here is derived from an EMBL/GenBank/DDBJ whole genome shotgun (WGS) entry which is preliminary data.</text>
</comment>
<sequence length="73" mass="7827">MLGSLSLAIVQNTTEWFLMSTDTVVFVAKSFRPNKSRATGGGCTADSGTASKQDPGHHREIQGREATADSRQD</sequence>
<evidence type="ECO:0000313" key="2">
    <source>
        <dbReference type="EMBL" id="TRZ02915.1"/>
    </source>
</evidence>
<keyword evidence="3" id="KW-1185">Reference proteome</keyword>
<gene>
    <name evidence="2" type="ORF">DNTS_024202</name>
</gene>
<feature type="compositionally biased region" description="Basic and acidic residues" evidence="1">
    <location>
        <begin position="54"/>
        <end position="73"/>
    </location>
</feature>
<reference evidence="2 3" key="1">
    <citation type="journal article" date="2019" name="Sci. Data">
        <title>Hybrid genome assembly and annotation of Danionella translucida.</title>
        <authorList>
            <person name="Kadobianskyi M."/>
            <person name="Schulze L."/>
            <person name="Schuelke M."/>
            <person name="Judkewitz B."/>
        </authorList>
    </citation>
    <scope>NUCLEOTIDE SEQUENCE [LARGE SCALE GENOMIC DNA]</scope>
    <source>
        <strain evidence="2 3">Bolton</strain>
    </source>
</reference>
<evidence type="ECO:0000313" key="3">
    <source>
        <dbReference type="Proteomes" id="UP000316079"/>
    </source>
</evidence>
<protein>
    <submittedName>
        <fullName evidence="2">Uncharacterized protein</fullName>
    </submittedName>
</protein>
<dbReference type="AlphaFoldDB" id="A0A553RL71"/>
<proteinExistence type="predicted"/>
<feature type="region of interest" description="Disordered" evidence="1">
    <location>
        <begin position="34"/>
        <end position="73"/>
    </location>
</feature>
<accession>A0A553RL71</accession>
<dbReference type="EMBL" id="SRMA01021291">
    <property type="protein sequence ID" value="TRZ02915.1"/>
    <property type="molecule type" value="Genomic_DNA"/>
</dbReference>
<evidence type="ECO:0000256" key="1">
    <source>
        <dbReference type="SAM" id="MobiDB-lite"/>
    </source>
</evidence>
<dbReference type="OrthoDB" id="6738456at2759"/>
<name>A0A553RL71_9TELE</name>
<dbReference type="Proteomes" id="UP000316079">
    <property type="component" value="Unassembled WGS sequence"/>
</dbReference>